<reference evidence="10 11" key="1">
    <citation type="submission" date="2019-08" db="EMBL/GenBank/DDBJ databases">
        <title>Hyperibacter terrae gen. nov., sp. nov. and Hyperibacter viscosus sp. nov., two new members in the family Rhodospirillaceae isolated from the rhizosphere of Hypericum perforatum.</title>
        <authorList>
            <person name="Noviana Z."/>
        </authorList>
    </citation>
    <scope>NUCLEOTIDE SEQUENCE [LARGE SCALE GENOMIC DNA]</scope>
    <source>
        <strain evidence="10 11">R5913</strain>
    </source>
</reference>
<dbReference type="Pfam" id="PF13193">
    <property type="entry name" value="AMP-binding_C"/>
    <property type="match status" value="1"/>
</dbReference>
<evidence type="ECO:0000259" key="9">
    <source>
        <dbReference type="Pfam" id="PF13193"/>
    </source>
</evidence>
<evidence type="ECO:0000313" key="11">
    <source>
        <dbReference type="Proteomes" id="UP000326202"/>
    </source>
</evidence>
<dbReference type="Proteomes" id="UP000326202">
    <property type="component" value="Chromosome"/>
</dbReference>
<evidence type="ECO:0000256" key="7">
    <source>
        <dbReference type="ARBA" id="ARBA00067668"/>
    </source>
</evidence>
<dbReference type="InterPro" id="IPR025110">
    <property type="entry name" value="AMP-bd_C"/>
</dbReference>
<feature type="domain" description="AMP-dependent synthetase/ligase" evidence="8">
    <location>
        <begin position="31"/>
        <end position="414"/>
    </location>
</feature>
<dbReference type="NCBIfam" id="NF006020">
    <property type="entry name" value="PRK08162.1"/>
    <property type="match status" value="1"/>
</dbReference>
<dbReference type="Gene3D" id="3.30.300.30">
    <property type="match status" value="1"/>
</dbReference>
<keyword evidence="11" id="KW-1185">Reference proteome</keyword>
<dbReference type="PANTHER" id="PTHR43859">
    <property type="entry name" value="ACYL-ACTIVATING ENZYME"/>
    <property type="match status" value="1"/>
</dbReference>
<dbReference type="InterPro" id="IPR000873">
    <property type="entry name" value="AMP-dep_synth/lig_dom"/>
</dbReference>
<evidence type="ECO:0000259" key="8">
    <source>
        <dbReference type="Pfam" id="PF00501"/>
    </source>
</evidence>
<dbReference type="Pfam" id="PF00501">
    <property type="entry name" value="AMP-binding"/>
    <property type="match status" value="1"/>
</dbReference>
<evidence type="ECO:0000313" key="10">
    <source>
        <dbReference type="EMBL" id="QEX17315.1"/>
    </source>
</evidence>
<dbReference type="OrthoDB" id="9803968at2"/>
<evidence type="ECO:0000256" key="3">
    <source>
        <dbReference type="ARBA" id="ARBA00022832"/>
    </source>
</evidence>
<sequence>MATGRDAGSVWEQDLAPNPANYVPLTPLSFLRRAASVHPDKVAVIHGRRRITYAEFAERCRRFASALAARGVGKGDTVALLAPNIPAMLEAHYAVPMLGAVLNSINIRLDADTVAFILDHGGAKVLIADCEFAEVTEKALAQSANKPLLVEIDDSEADYAASGGGRRLGQLEFEAFLAEGDPGFEGRWPDNEWDAIALNYTSGTTGNPKGVVYHHRGAYLNALGDIVSTGIDAHCVYLWTLPMFHCNGWCFTWAVTAACGTHVCLRKVEAAAVYRLIKQHGVTILCGAPIVLNLLANAPDSAKVKFERVIEVVTGGAAPPSAIIEAMERNGFHVTHLYGLTETYGPATICAPQDSWDQLDLEGRARAMARQGVPDATLEAILVADPDTMEPVPQDGMTIGELMLRGNTVMKGYLKNAKATQEAFRGGWFHSGDLAVWHPDGYAEIKDRAKDIIISGGENISSLEVEEVLYRHPKVLEAAVVARPDEKWGETPCAFVTLREGAEPDERDIINWCRSHMANFKIPRTVRFGPLPKTSTGKIQKYVLRERAKELGG</sequence>
<accession>A0A5J6MLG5</accession>
<comment type="similarity">
    <text evidence="1">Belongs to the ATP-dependent AMP-binding enzyme family.</text>
</comment>
<organism evidence="10 11">
    <name type="scientific">Hypericibacter terrae</name>
    <dbReference type="NCBI Taxonomy" id="2602015"/>
    <lineage>
        <taxon>Bacteria</taxon>
        <taxon>Pseudomonadati</taxon>
        <taxon>Pseudomonadota</taxon>
        <taxon>Alphaproteobacteria</taxon>
        <taxon>Rhodospirillales</taxon>
        <taxon>Dongiaceae</taxon>
        <taxon>Hypericibacter</taxon>
    </lineage>
</organism>
<name>A0A5J6MLG5_9PROT</name>
<dbReference type="GO" id="GO:0006631">
    <property type="term" value="P:fatty acid metabolic process"/>
    <property type="evidence" value="ECO:0007669"/>
    <property type="project" value="UniProtKB-KW"/>
</dbReference>
<dbReference type="SUPFAM" id="SSF56801">
    <property type="entry name" value="Acetyl-CoA synthetase-like"/>
    <property type="match status" value="1"/>
</dbReference>
<dbReference type="RefSeq" id="WP_151177585.1">
    <property type="nucleotide sequence ID" value="NZ_CP042906.1"/>
</dbReference>
<dbReference type="GO" id="GO:0016874">
    <property type="term" value="F:ligase activity"/>
    <property type="evidence" value="ECO:0007669"/>
    <property type="project" value="UniProtKB-KW"/>
</dbReference>
<evidence type="ECO:0000256" key="1">
    <source>
        <dbReference type="ARBA" id="ARBA00006432"/>
    </source>
</evidence>
<evidence type="ECO:0000256" key="4">
    <source>
        <dbReference type="ARBA" id="ARBA00023098"/>
    </source>
</evidence>
<dbReference type="NCBIfam" id="NF004837">
    <property type="entry name" value="PRK06187.1"/>
    <property type="match status" value="1"/>
</dbReference>
<dbReference type="PROSITE" id="PS00455">
    <property type="entry name" value="AMP_BINDING"/>
    <property type="match status" value="1"/>
</dbReference>
<evidence type="ECO:0000256" key="5">
    <source>
        <dbReference type="ARBA" id="ARBA00051915"/>
    </source>
</evidence>
<dbReference type="FunFam" id="3.40.50.12780:FF:000003">
    <property type="entry name" value="Long-chain-fatty-acid--CoA ligase FadD"/>
    <property type="match status" value="1"/>
</dbReference>
<evidence type="ECO:0000256" key="2">
    <source>
        <dbReference type="ARBA" id="ARBA00022598"/>
    </source>
</evidence>
<dbReference type="FunFam" id="3.30.300.30:FF:000008">
    <property type="entry name" value="2,3-dihydroxybenzoate-AMP ligase"/>
    <property type="match status" value="1"/>
</dbReference>
<keyword evidence="3" id="KW-0276">Fatty acid metabolism</keyword>
<dbReference type="PANTHER" id="PTHR43859:SF4">
    <property type="entry name" value="BUTANOATE--COA LIGASE AAE1-RELATED"/>
    <property type="match status" value="1"/>
</dbReference>
<proteinExistence type="inferred from homology"/>
<feature type="domain" description="AMP-binding enzyme C-terminal" evidence="9">
    <location>
        <begin position="464"/>
        <end position="538"/>
    </location>
</feature>
<keyword evidence="2" id="KW-0436">Ligase</keyword>
<dbReference type="EMBL" id="CP042906">
    <property type="protein sequence ID" value="QEX17315.1"/>
    <property type="molecule type" value="Genomic_DNA"/>
</dbReference>
<dbReference type="Gene3D" id="3.40.50.12780">
    <property type="entry name" value="N-terminal domain of ligase-like"/>
    <property type="match status" value="1"/>
</dbReference>
<evidence type="ECO:0000256" key="6">
    <source>
        <dbReference type="ARBA" id="ARBA00066616"/>
    </source>
</evidence>
<dbReference type="EC" id="6.2.1.44" evidence="6"/>
<dbReference type="CDD" id="cd12118">
    <property type="entry name" value="ttLC_FACS_AEE21_like"/>
    <property type="match status" value="1"/>
</dbReference>
<dbReference type="InterPro" id="IPR042099">
    <property type="entry name" value="ANL_N_sf"/>
</dbReference>
<keyword evidence="4" id="KW-0443">Lipid metabolism</keyword>
<dbReference type="AlphaFoldDB" id="A0A5J6MLG5"/>
<protein>
    <recommendedName>
        <fullName evidence="7">3-methylmercaptopropionyl-CoA ligase</fullName>
        <ecNumber evidence="6">6.2.1.44</ecNumber>
    </recommendedName>
</protein>
<dbReference type="InterPro" id="IPR045851">
    <property type="entry name" value="AMP-bd_C_sf"/>
</dbReference>
<dbReference type="KEGG" id="htq:FRZ44_26110"/>
<gene>
    <name evidence="10" type="ORF">FRZ44_26110</name>
</gene>
<dbReference type="InterPro" id="IPR020845">
    <property type="entry name" value="AMP-binding_CS"/>
</dbReference>
<comment type="catalytic activity">
    <reaction evidence="5">
        <text>3-(methylsulfanyl)propanoate + ATP + CoA = 3-(methylsulfanyl)propanoyl-CoA + AMP + diphosphate</text>
        <dbReference type="Rhea" id="RHEA:43052"/>
        <dbReference type="ChEBI" id="CHEBI:30616"/>
        <dbReference type="ChEBI" id="CHEBI:33019"/>
        <dbReference type="ChEBI" id="CHEBI:49016"/>
        <dbReference type="ChEBI" id="CHEBI:57287"/>
        <dbReference type="ChEBI" id="CHEBI:82815"/>
        <dbReference type="ChEBI" id="CHEBI:456215"/>
        <dbReference type="EC" id="6.2.1.44"/>
    </reaction>
    <physiologicalReaction direction="left-to-right" evidence="5">
        <dbReference type="Rhea" id="RHEA:43053"/>
    </physiologicalReaction>
</comment>